<dbReference type="AlphaFoldDB" id="A0A6I0K2D6"/>
<sequence length="93" mass="10578">FYRDWLQSNNYNINELERILLGGNSSSQAEKWFRWGLVSVTGLILPAVGGLAVSLLNEKIPSFSQKIPNIFFDHVLSQVFNTRKNRNALLALK</sequence>
<evidence type="ECO:0000256" key="1">
    <source>
        <dbReference type="SAM" id="Phobius"/>
    </source>
</evidence>
<comment type="caution">
    <text evidence="2">The sequence shown here is derived from an EMBL/GenBank/DDBJ whole genome shotgun (WGS) entry which is preliminary data.</text>
</comment>
<proteinExistence type="predicted"/>
<evidence type="ECO:0000313" key="2">
    <source>
        <dbReference type="EMBL" id="KAB4116968.1"/>
    </source>
</evidence>
<keyword evidence="1" id="KW-0812">Transmembrane</keyword>
<organism evidence="2 3">
    <name type="scientific">Bacteroides uniformis</name>
    <dbReference type="NCBI Taxonomy" id="820"/>
    <lineage>
        <taxon>Bacteria</taxon>
        <taxon>Pseudomonadati</taxon>
        <taxon>Bacteroidota</taxon>
        <taxon>Bacteroidia</taxon>
        <taxon>Bacteroidales</taxon>
        <taxon>Bacteroidaceae</taxon>
        <taxon>Bacteroides</taxon>
    </lineage>
</organism>
<feature type="non-terminal residue" evidence="2">
    <location>
        <position position="1"/>
    </location>
</feature>
<accession>A0A6I0K2D6</accession>
<evidence type="ECO:0000313" key="3">
    <source>
        <dbReference type="Proteomes" id="UP000434462"/>
    </source>
</evidence>
<name>A0A6I0K2D6_BACUN</name>
<gene>
    <name evidence="2" type="ORF">GAQ72_08960</name>
</gene>
<keyword evidence="1" id="KW-0472">Membrane</keyword>
<feature type="transmembrane region" description="Helical" evidence="1">
    <location>
        <begin position="32"/>
        <end position="56"/>
    </location>
</feature>
<dbReference type="Proteomes" id="UP000434462">
    <property type="component" value="Unassembled WGS sequence"/>
</dbReference>
<reference evidence="2 3" key="1">
    <citation type="journal article" date="2019" name="Nat. Med.">
        <title>A library of human gut bacterial isolates paired with longitudinal multiomics data enables mechanistic microbiome research.</title>
        <authorList>
            <person name="Poyet M."/>
            <person name="Groussin M."/>
            <person name="Gibbons S.M."/>
            <person name="Avila-Pacheco J."/>
            <person name="Jiang X."/>
            <person name="Kearney S.M."/>
            <person name="Perrotta A.R."/>
            <person name="Berdy B."/>
            <person name="Zhao S."/>
            <person name="Lieberman T.D."/>
            <person name="Swanson P.K."/>
            <person name="Smith M."/>
            <person name="Roesemann S."/>
            <person name="Alexander J.E."/>
            <person name="Rich S.A."/>
            <person name="Livny J."/>
            <person name="Vlamakis H."/>
            <person name="Clish C."/>
            <person name="Bullock K."/>
            <person name="Deik A."/>
            <person name="Scott J."/>
            <person name="Pierce K.A."/>
            <person name="Xavier R.J."/>
            <person name="Alm E.J."/>
        </authorList>
    </citation>
    <scope>NUCLEOTIDE SEQUENCE [LARGE SCALE GENOMIC DNA]</scope>
    <source>
        <strain evidence="2 3">BIOML-A38</strain>
    </source>
</reference>
<dbReference type="EMBL" id="WCUR01000023">
    <property type="protein sequence ID" value="KAB4116968.1"/>
    <property type="molecule type" value="Genomic_DNA"/>
</dbReference>
<keyword evidence="1" id="KW-1133">Transmembrane helix</keyword>
<protein>
    <submittedName>
        <fullName evidence="2">Uncharacterized protein</fullName>
    </submittedName>
</protein>